<evidence type="ECO:0000259" key="12">
    <source>
        <dbReference type="PROSITE" id="PS50109"/>
    </source>
</evidence>
<dbReference type="EC" id="2.7.13.3" evidence="3"/>
<keyword evidence="4" id="KW-0600">Photoreceptor protein</keyword>
<dbReference type="Gene3D" id="3.30.450.40">
    <property type="match status" value="1"/>
</dbReference>
<dbReference type="SUPFAM" id="SSF55781">
    <property type="entry name" value="GAF domain-like"/>
    <property type="match status" value="2"/>
</dbReference>
<dbReference type="PROSITE" id="PS50046">
    <property type="entry name" value="PHYTOCHROME_2"/>
    <property type="match status" value="1"/>
</dbReference>
<dbReference type="SMART" id="SM00065">
    <property type="entry name" value="GAF"/>
    <property type="match status" value="1"/>
</dbReference>
<dbReference type="InterPro" id="IPR035965">
    <property type="entry name" value="PAS-like_dom_sf"/>
</dbReference>
<dbReference type="SUPFAM" id="SSF55785">
    <property type="entry name" value="PYP-like sensor domain (PAS domain)"/>
    <property type="match status" value="1"/>
</dbReference>
<dbReference type="GO" id="GO:0009927">
    <property type="term" value="F:histidine phosphotransfer kinase activity"/>
    <property type="evidence" value="ECO:0007669"/>
    <property type="project" value="TreeGrafter"/>
</dbReference>
<dbReference type="GO" id="GO:0000155">
    <property type="term" value="F:phosphorelay sensor kinase activity"/>
    <property type="evidence" value="ECO:0007669"/>
    <property type="project" value="InterPro"/>
</dbReference>
<dbReference type="AlphaFoldDB" id="A0A6N7PNH2"/>
<dbReference type="SMART" id="SM00388">
    <property type="entry name" value="HisKA"/>
    <property type="match status" value="1"/>
</dbReference>
<dbReference type="Pfam" id="PF00512">
    <property type="entry name" value="HisKA"/>
    <property type="match status" value="1"/>
</dbReference>
<dbReference type="GO" id="GO:0009881">
    <property type="term" value="F:photoreceptor activity"/>
    <property type="evidence" value="ECO:0007669"/>
    <property type="project" value="UniProtKB-KW"/>
</dbReference>
<feature type="domain" description="Phytochrome chromophore attachment site" evidence="11">
    <location>
        <begin position="155"/>
        <end position="302"/>
    </location>
</feature>
<dbReference type="PANTHER" id="PTHR43047:SF72">
    <property type="entry name" value="OSMOSENSING HISTIDINE PROTEIN KINASE SLN1"/>
    <property type="match status" value="1"/>
</dbReference>
<evidence type="ECO:0000313" key="13">
    <source>
        <dbReference type="EMBL" id="MRG90451.1"/>
    </source>
</evidence>
<keyword evidence="9" id="KW-0157">Chromophore</keyword>
<evidence type="ECO:0000256" key="4">
    <source>
        <dbReference type="ARBA" id="ARBA00022543"/>
    </source>
</evidence>
<comment type="similarity">
    <text evidence="2">In the N-terminal section; belongs to the phytochrome family.</text>
</comment>
<dbReference type="FunFam" id="3.30.565.10:FF:000006">
    <property type="entry name" value="Sensor histidine kinase WalK"/>
    <property type="match status" value="1"/>
</dbReference>
<keyword evidence="10" id="KW-0675">Receptor</keyword>
<evidence type="ECO:0000256" key="10">
    <source>
        <dbReference type="ARBA" id="ARBA00023170"/>
    </source>
</evidence>
<evidence type="ECO:0000256" key="2">
    <source>
        <dbReference type="ARBA" id="ARBA00006402"/>
    </source>
</evidence>
<evidence type="ECO:0000259" key="11">
    <source>
        <dbReference type="PROSITE" id="PS50046"/>
    </source>
</evidence>
<accession>A0A6N7PNH2</accession>
<dbReference type="InterPro" id="IPR013515">
    <property type="entry name" value="Phytochrome_cen-reg"/>
</dbReference>
<dbReference type="InterPro" id="IPR005467">
    <property type="entry name" value="His_kinase_dom"/>
</dbReference>
<dbReference type="CDD" id="cd00082">
    <property type="entry name" value="HisKA"/>
    <property type="match status" value="1"/>
</dbReference>
<proteinExistence type="inferred from homology"/>
<keyword evidence="5" id="KW-0597">Phosphoprotein</keyword>
<dbReference type="PROSITE" id="PS50109">
    <property type="entry name" value="HIS_KIN"/>
    <property type="match status" value="1"/>
</dbReference>
<dbReference type="OrthoDB" id="5524356at2"/>
<dbReference type="InterPro" id="IPR013654">
    <property type="entry name" value="PAS_2"/>
</dbReference>
<dbReference type="InterPro" id="IPR003018">
    <property type="entry name" value="GAF"/>
</dbReference>
<comment type="catalytic activity">
    <reaction evidence="1">
        <text>ATP + protein L-histidine = ADP + protein N-phospho-L-histidine.</text>
        <dbReference type="EC" id="2.7.13.3"/>
    </reaction>
</comment>
<protein>
    <recommendedName>
        <fullName evidence="3">histidine kinase</fullName>
        <ecNumber evidence="3">2.7.13.3</ecNumber>
    </recommendedName>
</protein>
<evidence type="ECO:0000256" key="3">
    <source>
        <dbReference type="ARBA" id="ARBA00012438"/>
    </source>
</evidence>
<evidence type="ECO:0000256" key="8">
    <source>
        <dbReference type="ARBA" id="ARBA00022777"/>
    </source>
</evidence>
<dbReference type="InterPro" id="IPR036890">
    <property type="entry name" value="HATPase_C_sf"/>
</dbReference>
<dbReference type="Proteomes" id="UP000440224">
    <property type="component" value="Unassembled WGS sequence"/>
</dbReference>
<evidence type="ECO:0000313" key="14">
    <source>
        <dbReference type="Proteomes" id="UP000440224"/>
    </source>
</evidence>
<dbReference type="SUPFAM" id="SSF47384">
    <property type="entry name" value="Homodimeric domain of signal transducing histidine kinase"/>
    <property type="match status" value="1"/>
</dbReference>
<dbReference type="Gene3D" id="1.10.287.130">
    <property type="match status" value="1"/>
</dbReference>
<keyword evidence="8" id="KW-0418">Kinase</keyword>
<dbReference type="Gene3D" id="3.30.450.270">
    <property type="match status" value="1"/>
</dbReference>
<dbReference type="InterPro" id="IPR004358">
    <property type="entry name" value="Sig_transdc_His_kin-like_C"/>
</dbReference>
<evidence type="ECO:0000256" key="6">
    <source>
        <dbReference type="ARBA" id="ARBA00022606"/>
    </source>
</evidence>
<dbReference type="SMART" id="SM00387">
    <property type="entry name" value="HATPase_c"/>
    <property type="match status" value="1"/>
</dbReference>
<keyword evidence="7" id="KW-0808">Transferase</keyword>
<dbReference type="Pfam" id="PF02518">
    <property type="entry name" value="HATPase_c"/>
    <property type="match status" value="1"/>
</dbReference>
<sequence length="782" mass="84977">MLLRSPRVAIAAAASELDISPAELEECAREPIHVPGSVQPHGALITVREDDLRIAQASENTQALVGVDARALVGRPLRALLDPASWGPLERALGRPSLRKESPLPMRFAGLALTATMHRSEGLVVIELEAPGPPEEERIAGALELVLERLGGARSVLDLLGIVTSELKALTGYDRVMIYRFHEDGHGEVVVEEREAEMEPYLGLHYPASDIPPQARRLYKKNPIRCIRDVEARDAQIVPEENPRTGRPLDLSDAWLRSVSPVHVQYLRNMGARASMSISIVREGELFGLVACHHRVPRLLGPATRGMCVVLGRMVSLQVEVLAQHEATEQKLRASRRAQRYVEQVTQGLGAAGKRAPATGDAERGLLGQVEALSGFVEATGVAVVDEQNVATAGVTPAREQVLGIVAWLREVMAEPIYATDALGEELPEARALAPVASGLLVTSFSPGARTLLMWFRPEVERTVTWGGDPRKPLTRDPMTMRLAPRRSFEVWRQTVKGRAEPWKPWEIEAASALRAAVAAIVLGQAAELARLASDLRAALRTRDDFLTVASHELRTPIATLRLTLDGLERAVSRAEGGLRPAEALPRIEMAQRQVERTASLVDQLLDVSKLSSGKLALSFSEMDLGGLVRRVAERHLLPAAAAGCTMEVHAEPGVVGQWDEGRLDQVVTNLLTNAIKYGAGKPVTIEVTAGRGEAEIVVKDRGIGIPVEAQARIFERFERAVPTSHYGGFGLGLWIVKQFVEQMGGRVSVDSTEGRGATFTVRLPLVRRVRHEEEGQGVAGA</sequence>
<feature type="domain" description="Histidine kinase" evidence="12">
    <location>
        <begin position="549"/>
        <end position="768"/>
    </location>
</feature>
<dbReference type="Gene3D" id="3.30.450.20">
    <property type="entry name" value="PAS domain"/>
    <property type="match status" value="1"/>
</dbReference>
<dbReference type="InterPro" id="IPR036097">
    <property type="entry name" value="HisK_dim/P_sf"/>
</dbReference>
<dbReference type="GO" id="GO:0009584">
    <property type="term" value="P:detection of visible light"/>
    <property type="evidence" value="ECO:0007669"/>
    <property type="project" value="InterPro"/>
</dbReference>
<dbReference type="Gene3D" id="3.30.565.10">
    <property type="entry name" value="Histidine kinase-like ATPase, C-terminal domain"/>
    <property type="match status" value="1"/>
</dbReference>
<dbReference type="InterPro" id="IPR029016">
    <property type="entry name" value="GAF-like_dom_sf"/>
</dbReference>
<dbReference type="Pfam" id="PF00360">
    <property type="entry name" value="PHY"/>
    <property type="match status" value="1"/>
</dbReference>
<dbReference type="GO" id="GO:0005886">
    <property type="term" value="C:plasma membrane"/>
    <property type="evidence" value="ECO:0007669"/>
    <property type="project" value="TreeGrafter"/>
</dbReference>
<dbReference type="CDD" id="cd00075">
    <property type="entry name" value="HATPase"/>
    <property type="match status" value="1"/>
</dbReference>
<organism evidence="13 14">
    <name type="scientific">Polyangium spumosum</name>
    <dbReference type="NCBI Taxonomy" id="889282"/>
    <lineage>
        <taxon>Bacteria</taxon>
        <taxon>Pseudomonadati</taxon>
        <taxon>Myxococcota</taxon>
        <taxon>Polyangia</taxon>
        <taxon>Polyangiales</taxon>
        <taxon>Polyangiaceae</taxon>
        <taxon>Polyangium</taxon>
    </lineage>
</organism>
<evidence type="ECO:0000256" key="5">
    <source>
        <dbReference type="ARBA" id="ARBA00022553"/>
    </source>
</evidence>
<dbReference type="PANTHER" id="PTHR43047">
    <property type="entry name" value="TWO-COMPONENT HISTIDINE PROTEIN KINASE"/>
    <property type="match status" value="1"/>
</dbReference>
<gene>
    <name evidence="13" type="ORF">GF068_00715</name>
</gene>
<dbReference type="EMBL" id="WJIE01000001">
    <property type="protein sequence ID" value="MRG90451.1"/>
    <property type="molecule type" value="Genomic_DNA"/>
</dbReference>
<dbReference type="GO" id="GO:0006355">
    <property type="term" value="P:regulation of DNA-templated transcription"/>
    <property type="evidence" value="ECO:0007669"/>
    <property type="project" value="InterPro"/>
</dbReference>
<dbReference type="Pfam" id="PF08446">
    <property type="entry name" value="PAS_2"/>
    <property type="match status" value="1"/>
</dbReference>
<dbReference type="InterPro" id="IPR043150">
    <property type="entry name" value="Phytochrome_PHY_sf"/>
</dbReference>
<dbReference type="PRINTS" id="PR00344">
    <property type="entry name" value="BCTRLSENSOR"/>
</dbReference>
<evidence type="ECO:0000256" key="1">
    <source>
        <dbReference type="ARBA" id="ARBA00000085"/>
    </source>
</evidence>
<evidence type="ECO:0000256" key="7">
    <source>
        <dbReference type="ARBA" id="ARBA00022679"/>
    </source>
</evidence>
<comment type="caution">
    <text evidence="13">The sequence shown here is derived from an EMBL/GenBank/DDBJ whole genome shotgun (WGS) entry which is preliminary data.</text>
</comment>
<dbReference type="InterPro" id="IPR003594">
    <property type="entry name" value="HATPase_dom"/>
</dbReference>
<dbReference type="Pfam" id="PF01590">
    <property type="entry name" value="GAF"/>
    <property type="match status" value="1"/>
</dbReference>
<dbReference type="InterPro" id="IPR003661">
    <property type="entry name" value="HisK_dim/P_dom"/>
</dbReference>
<evidence type="ECO:0000256" key="9">
    <source>
        <dbReference type="ARBA" id="ARBA00022991"/>
    </source>
</evidence>
<reference evidence="13 14" key="1">
    <citation type="submission" date="2019-10" db="EMBL/GenBank/DDBJ databases">
        <title>A soil myxobacterium in the family Polyangiaceae.</title>
        <authorList>
            <person name="Li Y."/>
            <person name="Wang J."/>
        </authorList>
    </citation>
    <scope>NUCLEOTIDE SEQUENCE [LARGE SCALE GENOMIC DNA]</scope>
    <source>
        <strain evidence="13 14">DSM 14734</strain>
    </source>
</reference>
<dbReference type="SUPFAM" id="SSF55874">
    <property type="entry name" value="ATPase domain of HSP90 chaperone/DNA topoisomerase II/histidine kinase"/>
    <property type="match status" value="1"/>
</dbReference>
<keyword evidence="6" id="KW-0716">Sensory transduction</keyword>
<name>A0A6N7PNH2_9BACT</name>
<dbReference type="InterPro" id="IPR016132">
    <property type="entry name" value="Phyto_chromo_attachment"/>
</dbReference>
<keyword evidence="14" id="KW-1185">Reference proteome</keyword>